<evidence type="ECO:0000259" key="2">
    <source>
        <dbReference type="PROSITE" id="PS50208"/>
    </source>
</evidence>
<protein>
    <recommendedName>
        <fullName evidence="6">Mucosa-associated lymphoid tissue lymphoma translocation protein 1-like</fullName>
    </recommendedName>
</protein>
<dbReference type="InterPro" id="IPR029030">
    <property type="entry name" value="Caspase-like_dom_sf"/>
</dbReference>
<dbReference type="SUPFAM" id="SSF52129">
    <property type="entry name" value="Caspase-like"/>
    <property type="match status" value="1"/>
</dbReference>
<dbReference type="InterPro" id="IPR011600">
    <property type="entry name" value="Pept_C14_caspase"/>
</dbReference>
<gene>
    <name evidence="4" type="ORF">COCON_G00214170</name>
</gene>
<dbReference type="Pfam" id="PF18703">
    <property type="entry name" value="MALT1_Ig"/>
    <property type="match status" value="1"/>
</dbReference>
<dbReference type="EMBL" id="JAFJMO010000017">
    <property type="protein sequence ID" value="KAJ8252105.1"/>
    <property type="molecule type" value="Genomic_DNA"/>
</dbReference>
<feature type="region of interest" description="Disordered" evidence="1">
    <location>
        <begin position="563"/>
        <end position="648"/>
    </location>
</feature>
<feature type="domain" description="Ig-like" evidence="3">
    <location>
        <begin position="103"/>
        <end position="183"/>
    </location>
</feature>
<dbReference type="GO" id="GO:0006508">
    <property type="term" value="P:proteolysis"/>
    <property type="evidence" value="ECO:0007669"/>
    <property type="project" value="InterPro"/>
</dbReference>
<dbReference type="InterPro" id="IPR001309">
    <property type="entry name" value="Pept_C14_p20"/>
</dbReference>
<keyword evidence="5" id="KW-1185">Reference proteome</keyword>
<dbReference type="Gene3D" id="3.40.50.1460">
    <property type="match status" value="1"/>
</dbReference>
<dbReference type="InterPro" id="IPR041077">
    <property type="entry name" value="MALT1_Ig"/>
</dbReference>
<dbReference type="SMART" id="SM00409">
    <property type="entry name" value="IG"/>
    <property type="match status" value="2"/>
</dbReference>
<dbReference type="Pfam" id="PF00656">
    <property type="entry name" value="Peptidase_C14"/>
    <property type="match status" value="1"/>
</dbReference>
<dbReference type="InterPro" id="IPR052039">
    <property type="entry name" value="Caspase-related_regulators"/>
</dbReference>
<dbReference type="InterPro" id="IPR036179">
    <property type="entry name" value="Ig-like_dom_sf"/>
</dbReference>
<feature type="domain" description="Caspase family p20" evidence="2">
    <location>
        <begin position="191"/>
        <end position="315"/>
    </location>
</feature>
<proteinExistence type="predicted"/>
<dbReference type="OrthoDB" id="417046at2759"/>
<dbReference type="AlphaFoldDB" id="A0A9Q1CXZ7"/>
<organism evidence="4 5">
    <name type="scientific">Conger conger</name>
    <name type="common">Conger eel</name>
    <name type="synonym">Muraena conger</name>
    <dbReference type="NCBI Taxonomy" id="82655"/>
    <lineage>
        <taxon>Eukaryota</taxon>
        <taxon>Metazoa</taxon>
        <taxon>Chordata</taxon>
        <taxon>Craniata</taxon>
        <taxon>Vertebrata</taxon>
        <taxon>Euteleostomi</taxon>
        <taxon>Actinopterygii</taxon>
        <taxon>Neopterygii</taxon>
        <taxon>Teleostei</taxon>
        <taxon>Anguilliformes</taxon>
        <taxon>Congridae</taxon>
        <taxon>Conger</taxon>
    </lineage>
</organism>
<dbReference type="InterPro" id="IPR003599">
    <property type="entry name" value="Ig_sub"/>
</dbReference>
<dbReference type="SMART" id="SM00408">
    <property type="entry name" value="IGc2"/>
    <property type="match status" value="1"/>
</dbReference>
<accession>A0A9Q1CXZ7</accession>
<dbReference type="GO" id="GO:0004197">
    <property type="term" value="F:cysteine-type endopeptidase activity"/>
    <property type="evidence" value="ECO:0007669"/>
    <property type="project" value="InterPro"/>
</dbReference>
<dbReference type="PROSITE" id="PS50835">
    <property type="entry name" value="IG_LIKE"/>
    <property type="match status" value="1"/>
</dbReference>
<evidence type="ECO:0008006" key="6">
    <source>
        <dbReference type="Google" id="ProtNLM"/>
    </source>
</evidence>
<dbReference type="InterPro" id="IPR033540">
    <property type="entry name" value="MALT1_IG-like_dom_sf"/>
</dbReference>
<comment type="caution">
    <text evidence="4">The sequence shown here is derived from an EMBL/GenBank/DDBJ whole genome shotgun (WGS) entry which is preliminary data.</text>
</comment>
<name>A0A9Q1CXZ7_CONCO</name>
<dbReference type="Gene3D" id="2.60.40.3360">
    <property type="match status" value="1"/>
</dbReference>
<evidence type="ECO:0000256" key="1">
    <source>
        <dbReference type="SAM" id="MobiDB-lite"/>
    </source>
</evidence>
<evidence type="ECO:0000313" key="5">
    <source>
        <dbReference type="Proteomes" id="UP001152803"/>
    </source>
</evidence>
<dbReference type="SUPFAM" id="SSF48726">
    <property type="entry name" value="Immunoglobulin"/>
    <property type="match status" value="2"/>
</dbReference>
<dbReference type="PANTHER" id="PTHR22576:SF38">
    <property type="entry name" value="MUCOSA-ASSOCIATED LYMPHOID TISSUE LYMPHOMA TRANSLOCATION PROTEIN 1-LIKE"/>
    <property type="match status" value="1"/>
</dbReference>
<dbReference type="PANTHER" id="PTHR22576">
    <property type="entry name" value="MUCOSA ASSOCIATED LYMPHOID TISSUE LYMPHOMA TRANSLOCATION PROTEIN 1/PARACASPASE"/>
    <property type="match status" value="1"/>
</dbReference>
<dbReference type="InterPro" id="IPR003598">
    <property type="entry name" value="Ig_sub2"/>
</dbReference>
<evidence type="ECO:0000313" key="4">
    <source>
        <dbReference type="EMBL" id="KAJ8252105.1"/>
    </source>
</evidence>
<dbReference type="Gene3D" id="2.60.40.10">
    <property type="entry name" value="Immunoglobulins"/>
    <property type="match status" value="2"/>
</dbReference>
<sequence>MISEIVIVKHPVPAAWVPKNYTLTLSVQALGTGPLSYRWFQSQDEVPGGTNADLVVKAQHSQWYVCRVNDQHCNSVFSNWVKVTVCDISKPHTKPPGRWEGEPHIAVNPTSQAVQRGDRVTLQCSAFGIPAPRFQWYRNGLPLPTKNKETLQIEKVDGDHEGCYLCSVSNALGEKWTEPAEISIVKKLTATDKVALLIGNLNYAHHPALMAPMMDVHELANLLRQLGFRVVSLLDLTKAEMLSAIDAFLQLLDRGVYALFYYAGHGYECSGRNYLVPIDAPQPYRPENCVSVQSVMRHMQERLTALNVILLDTCRKWYNQHCALSEVRSLAPLGNTVYGYATCEDAEAFEVQDGERSSGIFTKYLNKHILRPEKITHVLEQVSEDLGRDPLVTGKQVVEIRHTLKDPRTLADPVRTTGHTTELRVRDMCWRGANELPERRTLVFPCGAEVELSFSALFSNVVIIFASVKATGRGVQDCSLSLRSNPVMEDVFSNAGCLDRIDSLLLSDTSNPDCSLRLCGLQKLQKSLVMEVDLHYTQADSKARLKESRQQDVGKPLVARCELHRRTHAAEPAGPARGERRDGGPFQSMDQKASYRQPPRHPLGRPCRPSTRKAENAWKRVSAASKNPSPRSNEPEENDENEILGCST</sequence>
<evidence type="ECO:0000259" key="3">
    <source>
        <dbReference type="PROSITE" id="PS50835"/>
    </source>
</evidence>
<reference evidence="4" key="1">
    <citation type="journal article" date="2023" name="Science">
        <title>Genome structures resolve the early diversification of teleost fishes.</title>
        <authorList>
            <person name="Parey E."/>
            <person name="Louis A."/>
            <person name="Montfort J."/>
            <person name="Bouchez O."/>
            <person name="Roques C."/>
            <person name="Iampietro C."/>
            <person name="Lluch J."/>
            <person name="Castinel A."/>
            <person name="Donnadieu C."/>
            <person name="Desvignes T."/>
            <person name="Floi Bucao C."/>
            <person name="Jouanno E."/>
            <person name="Wen M."/>
            <person name="Mejri S."/>
            <person name="Dirks R."/>
            <person name="Jansen H."/>
            <person name="Henkel C."/>
            <person name="Chen W.J."/>
            <person name="Zahm M."/>
            <person name="Cabau C."/>
            <person name="Klopp C."/>
            <person name="Thompson A.W."/>
            <person name="Robinson-Rechavi M."/>
            <person name="Braasch I."/>
            <person name="Lecointre G."/>
            <person name="Bobe J."/>
            <person name="Postlethwait J.H."/>
            <person name="Berthelot C."/>
            <person name="Roest Crollius H."/>
            <person name="Guiguen Y."/>
        </authorList>
    </citation>
    <scope>NUCLEOTIDE SEQUENCE</scope>
    <source>
        <strain evidence="4">Concon-B</strain>
    </source>
</reference>
<dbReference type="InterPro" id="IPR007110">
    <property type="entry name" value="Ig-like_dom"/>
</dbReference>
<dbReference type="InterPro" id="IPR013783">
    <property type="entry name" value="Ig-like_fold"/>
</dbReference>
<dbReference type="CDD" id="cd00096">
    <property type="entry name" value="Ig"/>
    <property type="match status" value="1"/>
</dbReference>
<dbReference type="Proteomes" id="UP001152803">
    <property type="component" value="Unassembled WGS sequence"/>
</dbReference>
<dbReference type="Pfam" id="PF13927">
    <property type="entry name" value="Ig_3"/>
    <property type="match status" value="1"/>
</dbReference>
<dbReference type="PROSITE" id="PS50208">
    <property type="entry name" value="CASPASE_P20"/>
    <property type="match status" value="1"/>
</dbReference>